<dbReference type="EMBL" id="GBRH01195004">
    <property type="protein sequence ID" value="JAE02892.1"/>
    <property type="molecule type" value="Transcribed_RNA"/>
</dbReference>
<dbReference type="AlphaFoldDB" id="A0A0A9ES07"/>
<protein>
    <submittedName>
        <fullName evidence="1">Uncharacterized protein</fullName>
    </submittedName>
</protein>
<accession>A0A0A9ES07</accession>
<evidence type="ECO:0000313" key="1">
    <source>
        <dbReference type="EMBL" id="JAE02892.1"/>
    </source>
</evidence>
<organism evidence="1">
    <name type="scientific">Arundo donax</name>
    <name type="common">Giant reed</name>
    <name type="synonym">Donax arundinaceus</name>
    <dbReference type="NCBI Taxonomy" id="35708"/>
    <lineage>
        <taxon>Eukaryota</taxon>
        <taxon>Viridiplantae</taxon>
        <taxon>Streptophyta</taxon>
        <taxon>Embryophyta</taxon>
        <taxon>Tracheophyta</taxon>
        <taxon>Spermatophyta</taxon>
        <taxon>Magnoliopsida</taxon>
        <taxon>Liliopsida</taxon>
        <taxon>Poales</taxon>
        <taxon>Poaceae</taxon>
        <taxon>PACMAD clade</taxon>
        <taxon>Arundinoideae</taxon>
        <taxon>Arundineae</taxon>
        <taxon>Arundo</taxon>
    </lineage>
</organism>
<reference evidence="1" key="1">
    <citation type="submission" date="2014-09" db="EMBL/GenBank/DDBJ databases">
        <authorList>
            <person name="Magalhaes I.L.F."/>
            <person name="Oliveira U."/>
            <person name="Santos F.R."/>
            <person name="Vidigal T.H.D.A."/>
            <person name="Brescovit A.D."/>
            <person name="Santos A.J."/>
        </authorList>
    </citation>
    <scope>NUCLEOTIDE SEQUENCE</scope>
    <source>
        <tissue evidence="1">Shoot tissue taken approximately 20 cm above the soil surface</tissue>
    </source>
</reference>
<sequence>MVCYIDILLRLKSYTLWQHLQAWTLDV</sequence>
<name>A0A0A9ES07_ARUDO</name>
<reference evidence="1" key="2">
    <citation type="journal article" date="2015" name="Data Brief">
        <title>Shoot transcriptome of the giant reed, Arundo donax.</title>
        <authorList>
            <person name="Barrero R.A."/>
            <person name="Guerrero F.D."/>
            <person name="Moolhuijzen P."/>
            <person name="Goolsby J.A."/>
            <person name="Tidwell J."/>
            <person name="Bellgard S.E."/>
            <person name="Bellgard M.I."/>
        </authorList>
    </citation>
    <scope>NUCLEOTIDE SEQUENCE</scope>
    <source>
        <tissue evidence="1">Shoot tissue taken approximately 20 cm above the soil surface</tissue>
    </source>
</reference>
<proteinExistence type="predicted"/>